<feature type="chain" id="PRO_5013137809" evidence="13">
    <location>
        <begin position="22"/>
        <end position="754"/>
    </location>
</feature>
<dbReference type="AlphaFoldDB" id="A0A1T5GTE7"/>
<dbReference type="InterPro" id="IPR012910">
    <property type="entry name" value="Plug_dom"/>
</dbReference>
<keyword evidence="17" id="KW-1185">Reference proteome</keyword>
<evidence type="ECO:0000313" key="17">
    <source>
        <dbReference type="Proteomes" id="UP000189818"/>
    </source>
</evidence>
<evidence type="ECO:0000256" key="8">
    <source>
        <dbReference type="ARBA" id="ARBA00023077"/>
    </source>
</evidence>
<dbReference type="CDD" id="cd01347">
    <property type="entry name" value="ligand_gated_channel"/>
    <property type="match status" value="1"/>
</dbReference>
<feature type="signal peptide" evidence="13">
    <location>
        <begin position="1"/>
        <end position="21"/>
    </location>
</feature>
<evidence type="ECO:0000256" key="3">
    <source>
        <dbReference type="ARBA" id="ARBA00022452"/>
    </source>
</evidence>
<dbReference type="Gene3D" id="2.40.170.20">
    <property type="entry name" value="TonB-dependent receptor, beta-barrel domain"/>
    <property type="match status" value="1"/>
</dbReference>
<evidence type="ECO:0000256" key="13">
    <source>
        <dbReference type="SAM" id="SignalP"/>
    </source>
</evidence>
<dbReference type="Pfam" id="PF00593">
    <property type="entry name" value="TonB_dep_Rec_b-barrel"/>
    <property type="match status" value="1"/>
</dbReference>
<keyword evidence="8 12" id="KW-0798">TonB box</keyword>
<evidence type="ECO:0000256" key="6">
    <source>
        <dbReference type="ARBA" id="ARBA00023004"/>
    </source>
</evidence>
<evidence type="ECO:0000256" key="12">
    <source>
        <dbReference type="RuleBase" id="RU003357"/>
    </source>
</evidence>
<evidence type="ECO:0000256" key="7">
    <source>
        <dbReference type="ARBA" id="ARBA00023065"/>
    </source>
</evidence>
<keyword evidence="3 11" id="KW-1134">Transmembrane beta strand</keyword>
<dbReference type="GO" id="GO:0009279">
    <property type="term" value="C:cell outer membrane"/>
    <property type="evidence" value="ECO:0007669"/>
    <property type="project" value="UniProtKB-SubCell"/>
</dbReference>
<keyword evidence="13" id="KW-0732">Signal</keyword>
<dbReference type="PROSITE" id="PS52016">
    <property type="entry name" value="TONB_DEPENDENT_REC_3"/>
    <property type="match status" value="1"/>
</dbReference>
<feature type="domain" description="TonB-dependent receptor plug" evidence="15">
    <location>
        <begin position="52"/>
        <end position="158"/>
    </location>
</feature>
<keyword evidence="2 11" id="KW-0813">Transport</keyword>
<dbReference type="InterPro" id="IPR036942">
    <property type="entry name" value="Beta-barrel_TonB_sf"/>
</dbReference>
<dbReference type="InterPro" id="IPR039426">
    <property type="entry name" value="TonB-dep_rcpt-like"/>
</dbReference>
<evidence type="ECO:0000256" key="11">
    <source>
        <dbReference type="PROSITE-ProRule" id="PRU01360"/>
    </source>
</evidence>
<dbReference type="SUPFAM" id="SSF56935">
    <property type="entry name" value="Porins"/>
    <property type="match status" value="1"/>
</dbReference>
<evidence type="ECO:0000313" key="16">
    <source>
        <dbReference type="EMBL" id="SKC11590.1"/>
    </source>
</evidence>
<sequence>MHLRLGSVALVLLSSSASVWAQGADAPASRGPDGSYDGSEIIVQAQRRSERLQDVPISVTVQTGAQLERAGVDNLRDLATVTPGLTFQAQGNFVQPALRGVTTLVTGPGSDNPISLYIDGVYEGTQAGASIDLPDVERVEVAKGPQGTLFGRNSTGGAIQIFTRAPSFTTTGSISATAGYYDGSGPSRSSYDLGLKGFLSGPIVPDKVAASLSFGYRNVDGYSTNIVQKLLPAPIQKAYGSDRMDWLKSLSLRGKLLFTPSDGVSILLTGYYMHRKTDHGSAGLPVDGLTAGAFYPDAVYGRRPFQYAYDAPDPLTEIKNYGGAAKIDIDTGAGTLTSTTSYTRSRHREQVDVDASYSPQCLAAAPTTFACIAFEDTQPNNNFLQDFLFTSEQIGRLKFVAGGNYFHSNGDLSGVISDFSGGAQPGAPGVVYGPLLIATTRVKTRAYGIFAQADYNLTDQLTLTAGLRYSYEKKKGYITFFGAPFTNFANPSWDSFTPRVGLRYAIDRSSNVYATFSKGFKSGILPILTPGAPVNPEKITAYEVGYKTARPGYSLNLAAYLYDYKDLQIQSFTGTTIIPTNAASARIYGFEFDGTFRITPELTLAGGASWMPKADFRRFPNAAGYQPVITAGGLPPVVADVSGHRLVRAPKLSAVGSLTYATRMGDGELSITPSIHYSSSFMPYDAFNLLVQHSYAKVAAEIAYKPNGGGLRYSVWAHNLTNSKSFSSTTISAGAARASYEEPREFGITVGYDF</sequence>
<dbReference type="Proteomes" id="UP000189818">
    <property type="component" value="Unassembled WGS sequence"/>
</dbReference>
<comment type="similarity">
    <text evidence="11 12">Belongs to the TonB-dependent receptor family.</text>
</comment>
<evidence type="ECO:0000259" key="14">
    <source>
        <dbReference type="Pfam" id="PF00593"/>
    </source>
</evidence>
<proteinExistence type="inferred from homology"/>
<gene>
    <name evidence="16" type="ORF">SAMN06295920_11925</name>
</gene>
<dbReference type="GO" id="GO:0006826">
    <property type="term" value="P:iron ion transport"/>
    <property type="evidence" value="ECO:0007669"/>
    <property type="project" value="UniProtKB-KW"/>
</dbReference>
<keyword evidence="7" id="KW-0406">Ion transport</keyword>
<dbReference type="PANTHER" id="PTHR32552:SF81">
    <property type="entry name" value="TONB-DEPENDENT OUTER MEMBRANE RECEPTOR"/>
    <property type="match status" value="1"/>
</dbReference>
<dbReference type="RefSeq" id="WP_176152687.1">
    <property type="nucleotide sequence ID" value="NZ_FUYM01000019.1"/>
</dbReference>
<evidence type="ECO:0000256" key="1">
    <source>
        <dbReference type="ARBA" id="ARBA00004571"/>
    </source>
</evidence>
<organism evidence="16 17">
    <name type="scientific">Rhizorhabdus histidinilytica</name>
    <dbReference type="NCBI Taxonomy" id="439228"/>
    <lineage>
        <taxon>Bacteria</taxon>
        <taxon>Pseudomonadati</taxon>
        <taxon>Pseudomonadota</taxon>
        <taxon>Alphaproteobacteria</taxon>
        <taxon>Sphingomonadales</taxon>
        <taxon>Sphingomonadaceae</taxon>
        <taxon>Rhizorhabdus</taxon>
    </lineage>
</organism>
<evidence type="ECO:0000256" key="5">
    <source>
        <dbReference type="ARBA" id="ARBA00022692"/>
    </source>
</evidence>
<keyword evidence="6" id="KW-0408">Iron</keyword>
<keyword evidence="4" id="KW-0410">Iron transport</keyword>
<keyword evidence="5 11" id="KW-0812">Transmembrane</keyword>
<protein>
    <submittedName>
        <fullName evidence="16">Iron complex outermembrane recepter protein</fullName>
    </submittedName>
</protein>
<feature type="domain" description="TonB-dependent receptor-like beta-barrel" evidence="14">
    <location>
        <begin position="286"/>
        <end position="720"/>
    </location>
</feature>
<keyword evidence="9 11" id="KW-0472">Membrane</keyword>
<name>A0A1T5GTE7_9SPHN</name>
<comment type="subcellular location">
    <subcellularLocation>
        <location evidence="1 11">Cell outer membrane</location>
        <topology evidence="1 11">Multi-pass membrane protein</topology>
    </subcellularLocation>
</comment>
<dbReference type="Pfam" id="PF07715">
    <property type="entry name" value="Plug"/>
    <property type="match status" value="1"/>
</dbReference>
<evidence type="ECO:0000256" key="10">
    <source>
        <dbReference type="ARBA" id="ARBA00023237"/>
    </source>
</evidence>
<dbReference type="PANTHER" id="PTHR32552">
    <property type="entry name" value="FERRICHROME IRON RECEPTOR-RELATED"/>
    <property type="match status" value="1"/>
</dbReference>
<dbReference type="STRING" id="439228.SAMN06295920_11925"/>
<dbReference type="EMBL" id="FUYM01000019">
    <property type="protein sequence ID" value="SKC11590.1"/>
    <property type="molecule type" value="Genomic_DNA"/>
</dbReference>
<evidence type="ECO:0000256" key="2">
    <source>
        <dbReference type="ARBA" id="ARBA00022448"/>
    </source>
</evidence>
<evidence type="ECO:0000256" key="4">
    <source>
        <dbReference type="ARBA" id="ARBA00022496"/>
    </source>
</evidence>
<keyword evidence="10 11" id="KW-0998">Cell outer membrane</keyword>
<evidence type="ECO:0000259" key="15">
    <source>
        <dbReference type="Pfam" id="PF07715"/>
    </source>
</evidence>
<evidence type="ECO:0000256" key="9">
    <source>
        <dbReference type="ARBA" id="ARBA00023136"/>
    </source>
</evidence>
<reference evidence="17" key="1">
    <citation type="submission" date="2017-02" db="EMBL/GenBank/DDBJ databases">
        <authorList>
            <person name="Varghese N."/>
            <person name="Submissions S."/>
        </authorList>
    </citation>
    <scope>NUCLEOTIDE SEQUENCE [LARGE SCALE GENOMIC DNA]</scope>
    <source>
        <strain evidence="17">UM2</strain>
    </source>
</reference>
<dbReference type="InterPro" id="IPR000531">
    <property type="entry name" value="Beta-barrel_TonB"/>
</dbReference>
<accession>A0A1T5GTE7</accession>